<keyword evidence="3 14" id="KW-0813">Transport</keyword>
<keyword evidence="11 14" id="KW-0472">Membrane</keyword>
<keyword evidence="10 15" id="KW-0798">TonB box</keyword>
<evidence type="ECO:0000256" key="15">
    <source>
        <dbReference type="RuleBase" id="RU003357"/>
    </source>
</evidence>
<keyword evidence="13 14" id="KW-0998">Cell outer membrane</keyword>
<evidence type="ECO:0000256" key="12">
    <source>
        <dbReference type="ARBA" id="ARBA00023170"/>
    </source>
</evidence>
<evidence type="ECO:0000256" key="10">
    <source>
        <dbReference type="ARBA" id="ARBA00023077"/>
    </source>
</evidence>
<evidence type="ECO:0000256" key="16">
    <source>
        <dbReference type="SAM" id="SignalP"/>
    </source>
</evidence>
<dbReference type="InterPro" id="IPR039426">
    <property type="entry name" value="TonB-dep_rcpt-like"/>
</dbReference>
<evidence type="ECO:0000256" key="3">
    <source>
        <dbReference type="ARBA" id="ARBA00022448"/>
    </source>
</evidence>
<evidence type="ECO:0000256" key="4">
    <source>
        <dbReference type="ARBA" id="ARBA00022452"/>
    </source>
</evidence>
<feature type="domain" description="TonB-dependent receptor-like beta-barrel" evidence="17">
    <location>
        <begin position="258"/>
        <end position="681"/>
    </location>
</feature>
<evidence type="ECO:0000256" key="2">
    <source>
        <dbReference type="ARBA" id="ARBA00009810"/>
    </source>
</evidence>
<dbReference type="PROSITE" id="PS52016">
    <property type="entry name" value="TONB_DEPENDENT_REC_3"/>
    <property type="match status" value="1"/>
</dbReference>
<evidence type="ECO:0000256" key="13">
    <source>
        <dbReference type="ARBA" id="ARBA00023237"/>
    </source>
</evidence>
<dbReference type="NCBIfam" id="TIGR01783">
    <property type="entry name" value="TonB-siderophor"/>
    <property type="match status" value="1"/>
</dbReference>
<dbReference type="InterPro" id="IPR010105">
    <property type="entry name" value="TonB_sidphr_rcpt"/>
</dbReference>
<evidence type="ECO:0000256" key="9">
    <source>
        <dbReference type="ARBA" id="ARBA00023065"/>
    </source>
</evidence>
<dbReference type="InterPro" id="IPR036942">
    <property type="entry name" value="Beta-barrel_TonB_sf"/>
</dbReference>
<dbReference type="PANTHER" id="PTHR32552:SF68">
    <property type="entry name" value="FERRICHROME OUTER MEMBRANE TRANSPORTER_PHAGE RECEPTOR"/>
    <property type="match status" value="1"/>
</dbReference>
<keyword evidence="9" id="KW-0406">Ion transport</keyword>
<evidence type="ECO:0000256" key="14">
    <source>
        <dbReference type="PROSITE-ProRule" id="PRU01360"/>
    </source>
</evidence>
<keyword evidence="12" id="KW-0675">Receptor</keyword>
<evidence type="ECO:0000256" key="8">
    <source>
        <dbReference type="ARBA" id="ARBA00023004"/>
    </source>
</evidence>
<sequence>MMDIKTTGAANRQPLTRLRTAVLLGCTALVALAPSVSLAQQAEAGSTTVLETITVDGDGSAAGVDNDAKSIVAKKTTAGGRMATEILNTPATVSVITAKEIQLRGAETVEEVLQYTAGVTTDFYGSDDRYDFFKIRGFDATTYRDGLILGRPFGGVREEAYAFERVEVLKGANSTTFGVSDPGGAVNYVTKRPRSEKFGEAYVTGGSFDRKEVGFDFGDNLTADDTLSYRFTGKLRDADAEYDHSRDDEKFFMGGLTWRPTDATSLTIVYDHLNKDGVPGSGGHPVGTDFDRSRFFGEPDYNYRGTNRDTVSVMFDHDFGSGLTFGANARYSKSDTDFGYAYISATPTDGSTTASRAFFGNEATNRQFIIDAHLQYEASFDAVDSRTLVGVEYNDMKGDNDTWWGPAPGIDWTNPTYTGRPTDLPLIASTRSDQTGKALYIQQELTFWDKFIVTAGLRNDWLDLSETNRLTGVESEGDFSELTKRIGLTYRVTDEIAPFVSYAESVAAPSIGIEPERGEQIELGVKYQPNAFPALITASIYDLTKNNITRTNRATNLQETIGEVRVRGFDLEAKAELTPNWSLTAGYSYLDAEIVENGTAGNEGNRPYHVPKHTASLWVNYLLEGDGKRGDMTFGLGGRYTGSYYFNDANTVKTGSNFVVDAAFTYKVFENTSLEVNVSNLFDRKHVDYGGFGADFYNPGRSISATLRQTW</sequence>
<proteinExistence type="inferred from homology"/>
<dbReference type="InterPro" id="IPR000531">
    <property type="entry name" value="Beta-barrel_TonB"/>
</dbReference>
<feature type="chain" id="PRO_5045520063" evidence="16">
    <location>
        <begin position="40"/>
        <end position="711"/>
    </location>
</feature>
<accession>A0ABQ5ZJD1</accession>
<comment type="subcellular location">
    <subcellularLocation>
        <location evidence="1 14">Cell outer membrane</location>
        <topology evidence="1 14">Multi-pass membrane protein</topology>
    </subcellularLocation>
</comment>
<evidence type="ECO:0000256" key="1">
    <source>
        <dbReference type="ARBA" id="ARBA00004571"/>
    </source>
</evidence>
<feature type="domain" description="TonB-dependent receptor plug" evidence="18">
    <location>
        <begin position="87"/>
        <end position="185"/>
    </location>
</feature>
<keyword evidence="7 16" id="KW-0732">Signal</keyword>
<reference evidence="20" key="1">
    <citation type="journal article" date="2019" name="Int. J. Syst. Evol. Microbiol.">
        <title>The Global Catalogue of Microorganisms (GCM) 10K type strain sequencing project: providing services to taxonomists for standard genome sequencing and annotation.</title>
        <authorList>
            <consortium name="The Broad Institute Genomics Platform"/>
            <consortium name="The Broad Institute Genome Sequencing Center for Infectious Disease"/>
            <person name="Wu L."/>
            <person name="Ma J."/>
        </authorList>
    </citation>
    <scope>NUCLEOTIDE SEQUENCE [LARGE SCALE GENOMIC DNA]</scope>
    <source>
        <strain evidence="20">NBRC 102122</strain>
    </source>
</reference>
<feature type="signal peptide" evidence="16">
    <location>
        <begin position="1"/>
        <end position="39"/>
    </location>
</feature>
<keyword evidence="5" id="KW-0410">Iron transport</keyword>
<dbReference type="Proteomes" id="UP001156702">
    <property type="component" value="Unassembled WGS sequence"/>
</dbReference>
<evidence type="ECO:0000313" key="20">
    <source>
        <dbReference type="Proteomes" id="UP001156702"/>
    </source>
</evidence>
<gene>
    <name evidence="19" type="ORF">GCM10007923_22260</name>
</gene>
<evidence type="ECO:0000256" key="7">
    <source>
        <dbReference type="ARBA" id="ARBA00022729"/>
    </source>
</evidence>
<name>A0ABQ5ZJD1_9HYPH</name>
<dbReference type="InterPro" id="IPR037066">
    <property type="entry name" value="Plug_dom_sf"/>
</dbReference>
<dbReference type="CDD" id="cd01347">
    <property type="entry name" value="ligand_gated_channel"/>
    <property type="match status" value="1"/>
</dbReference>
<dbReference type="InterPro" id="IPR012910">
    <property type="entry name" value="Plug_dom"/>
</dbReference>
<evidence type="ECO:0000256" key="6">
    <source>
        <dbReference type="ARBA" id="ARBA00022692"/>
    </source>
</evidence>
<keyword evidence="6 14" id="KW-0812">Transmembrane</keyword>
<keyword evidence="4 14" id="KW-1134">Transmembrane beta strand</keyword>
<evidence type="ECO:0000313" key="19">
    <source>
        <dbReference type="EMBL" id="GLR51018.1"/>
    </source>
</evidence>
<evidence type="ECO:0000256" key="11">
    <source>
        <dbReference type="ARBA" id="ARBA00023136"/>
    </source>
</evidence>
<protein>
    <submittedName>
        <fullName evidence="19">Ligand-gated channel</fullName>
    </submittedName>
</protein>
<dbReference type="Pfam" id="PF07715">
    <property type="entry name" value="Plug"/>
    <property type="match status" value="1"/>
</dbReference>
<dbReference type="Pfam" id="PF00593">
    <property type="entry name" value="TonB_dep_Rec_b-barrel"/>
    <property type="match status" value="1"/>
</dbReference>
<organism evidence="19 20">
    <name type="scientific">Shinella yambaruensis</name>
    <dbReference type="NCBI Taxonomy" id="415996"/>
    <lineage>
        <taxon>Bacteria</taxon>
        <taxon>Pseudomonadati</taxon>
        <taxon>Pseudomonadota</taxon>
        <taxon>Alphaproteobacteria</taxon>
        <taxon>Hyphomicrobiales</taxon>
        <taxon>Rhizobiaceae</taxon>
        <taxon>Shinella</taxon>
    </lineage>
</organism>
<evidence type="ECO:0000259" key="17">
    <source>
        <dbReference type="Pfam" id="PF00593"/>
    </source>
</evidence>
<comment type="caution">
    <text evidence="19">The sequence shown here is derived from an EMBL/GenBank/DDBJ whole genome shotgun (WGS) entry which is preliminary data.</text>
</comment>
<dbReference type="EMBL" id="BSOP01000017">
    <property type="protein sequence ID" value="GLR51018.1"/>
    <property type="molecule type" value="Genomic_DNA"/>
</dbReference>
<keyword evidence="20" id="KW-1185">Reference proteome</keyword>
<evidence type="ECO:0000259" key="18">
    <source>
        <dbReference type="Pfam" id="PF07715"/>
    </source>
</evidence>
<comment type="similarity">
    <text evidence="2 14 15">Belongs to the TonB-dependent receptor family.</text>
</comment>
<evidence type="ECO:0000256" key="5">
    <source>
        <dbReference type="ARBA" id="ARBA00022496"/>
    </source>
</evidence>
<keyword evidence="8" id="KW-0408">Iron</keyword>
<dbReference type="PANTHER" id="PTHR32552">
    <property type="entry name" value="FERRICHROME IRON RECEPTOR-RELATED"/>
    <property type="match status" value="1"/>
</dbReference>
<dbReference type="Gene3D" id="2.40.170.20">
    <property type="entry name" value="TonB-dependent receptor, beta-barrel domain"/>
    <property type="match status" value="1"/>
</dbReference>
<dbReference type="SUPFAM" id="SSF56935">
    <property type="entry name" value="Porins"/>
    <property type="match status" value="1"/>
</dbReference>
<dbReference type="Gene3D" id="2.170.130.10">
    <property type="entry name" value="TonB-dependent receptor, plug domain"/>
    <property type="match status" value="1"/>
</dbReference>